<sequence>MGTATPSRIDAVEAQPKKSLTRFLPTVARVLMGALFLFAGLNGFLNFVPPPAKLPPEGAMAFSKAMMDTGYLFQLVKGTEVLVAVLLLANRFVPLALALIAPVLVNIFAFHAFLAPEGTGLAVVLLAIEIFLAWTYRAAFRPMLAMRATPSVTTREAP</sequence>
<protein>
    <submittedName>
        <fullName evidence="2">DoxX family membrane protein</fullName>
    </submittedName>
</protein>
<keyword evidence="3" id="KW-1185">Reference proteome</keyword>
<evidence type="ECO:0000256" key="1">
    <source>
        <dbReference type="SAM" id="Phobius"/>
    </source>
</evidence>
<keyword evidence="1" id="KW-0472">Membrane</keyword>
<feature type="transmembrane region" description="Helical" evidence="1">
    <location>
        <begin position="120"/>
        <end position="139"/>
    </location>
</feature>
<feature type="transmembrane region" description="Helical" evidence="1">
    <location>
        <begin position="69"/>
        <end position="88"/>
    </location>
</feature>
<dbReference type="Proteomes" id="UP000268094">
    <property type="component" value="Unassembled WGS sequence"/>
</dbReference>
<gene>
    <name evidence="2" type="ORF">D7V88_12480</name>
</gene>
<keyword evidence="1" id="KW-1133">Transmembrane helix</keyword>
<organism evidence="2 3">
    <name type="scientific">Corallococcus terminator</name>
    <dbReference type="NCBI Taxonomy" id="2316733"/>
    <lineage>
        <taxon>Bacteria</taxon>
        <taxon>Pseudomonadati</taxon>
        <taxon>Myxococcota</taxon>
        <taxon>Myxococcia</taxon>
        <taxon>Myxococcales</taxon>
        <taxon>Cystobacterineae</taxon>
        <taxon>Myxococcaceae</taxon>
        <taxon>Corallococcus</taxon>
    </lineage>
</organism>
<name>A0A3A8JCC2_9BACT</name>
<dbReference type="RefSeq" id="WP_120540861.1">
    <property type="nucleotide sequence ID" value="NZ_RAVZ01000067.1"/>
</dbReference>
<dbReference type="OrthoDB" id="193403at2"/>
<comment type="caution">
    <text evidence="2">The sequence shown here is derived from an EMBL/GenBank/DDBJ whole genome shotgun (WGS) entry which is preliminary data.</text>
</comment>
<accession>A0A3A8JCC2</accession>
<keyword evidence="1" id="KW-0812">Transmembrane</keyword>
<dbReference type="EMBL" id="RAVZ01000067">
    <property type="protein sequence ID" value="RKG89490.1"/>
    <property type="molecule type" value="Genomic_DNA"/>
</dbReference>
<feature type="transmembrane region" description="Helical" evidence="1">
    <location>
        <begin position="95"/>
        <end position="114"/>
    </location>
</feature>
<feature type="transmembrane region" description="Helical" evidence="1">
    <location>
        <begin position="27"/>
        <end position="49"/>
    </location>
</feature>
<dbReference type="AlphaFoldDB" id="A0A3A8JCC2"/>
<reference evidence="3" key="1">
    <citation type="submission" date="2018-09" db="EMBL/GenBank/DDBJ databases">
        <authorList>
            <person name="Livingstone P.G."/>
            <person name="Whitworth D.E."/>
        </authorList>
    </citation>
    <scope>NUCLEOTIDE SEQUENCE [LARGE SCALE GENOMIC DNA]</scope>
    <source>
        <strain evidence="3">CA054A</strain>
    </source>
</reference>
<proteinExistence type="predicted"/>
<evidence type="ECO:0000313" key="3">
    <source>
        <dbReference type="Proteomes" id="UP000268094"/>
    </source>
</evidence>
<evidence type="ECO:0000313" key="2">
    <source>
        <dbReference type="EMBL" id="RKG89490.1"/>
    </source>
</evidence>